<evidence type="ECO:0000256" key="7">
    <source>
        <dbReference type="HAMAP-Rule" id="MF_00109"/>
    </source>
</evidence>
<protein>
    <recommendedName>
        <fullName evidence="7">Shikimate kinase</fullName>
        <shortName evidence="7">SK</shortName>
        <ecNumber evidence="7">2.7.1.71</ecNumber>
    </recommendedName>
</protein>
<comment type="function">
    <text evidence="7">Catalyzes the specific phosphorylation of the 3-hydroxyl group of shikimic acid using ATP as a cosubstrate.</text>
</comment>
<dbReference type="InterPro" id="IPR027417">
    <property type="entry name" value="P-loop_NTPase"/>
</dbReference>
<dbReference type="GO" id="GO:0009423">
    <property type="term" value="P:chorismate biosynthetic process"/>
    <property type="evidence" value="ECO:0007669"/>
    <property type="project" value="UniProtKB-UniRule"/>
</dbReference>
<dbReference type="EMBL" id="AZEG01000012">
    <property type="protein sequence ID" value="KRL37404.1"/>
    <property type="molecule type" value="Genomic_DNA"/>
</dbReference>
<dbReference type="InterPro" id="IPR031322">
    <property type="entry name" value="Shikimate/glucono_kinase"/>
</dbReference>
<accession>A0A0R1PYR1</accession>
<dbReference type="CDD" id="cd00464">
    <property type="entry name" value="SK"/>
    <property type="match status" value="1"/>
</dbReference>
<dbReference type="InterPro" id="IPR000623">
    <property type="entry name" value="Shikimate_kinase/TSH1"/>
</dbReference>
<feature type="binding site" evidence="7">
    <location>
        <position position="77"/>
    </location>
    <ligand>
        <name>substrate</name>
    </ligand>
</feature>
<comment type="subcellular location">
    <subcellularLocation>
        <location evidence="7">Cytoplasm</location>
    </subcellularLocation>
</comment>
<evidence type="ECO:0000256" key="4">
    <source>
        <dbReference type="ARBA" id="ARBA00022777"/>
    </source>
</evidence>
<dbReference type="PATRIC" id="fig|1423812.3.peg.455"/>
<dbReference type="UniPathway" id="UPA00053">
    <property type="reaction ID" value="UER00088"/>
</dbReference>
<evidence type="ECO:0000256" key="6">
    <source>
        <dbReference type="ARBA" id="ARBA00023141"/>
    </source>
</evidence>
<feature type="binding site" evidence="7">
    <location>
        <position position="56"/>
    </location>
    <ligand>
        <name>substrate</name>
    </ligand>
</feature>
<dbReference type="GO" id="GO:0008652">
    <property type="term" value="P:amino acid biosynthetic process"/>
    <property type="evidence" value="ECO:0007669"/>
    <property type="project" value="UniProtKB-KW"/>
</dbReference>
<evidence type="ECO:0000256" key="3">
    <source>
        <dbReference type="ARBA" id="ARBA00022741"/>
    </source>
</evidence>
<comment type="subunit">
    <text evidence="7">Monomer.</text>
</comment>
<keyword evidence="7" id="KW-0963">Cytoplasm</keyword>
<keyword evidence="7" id="KW-0460">Magnesium</keyword>
<evidence type="ECO:0000256" key="1">
    <source>
        <dbReference type="ARBA" id="ARBA00022605"/>
    </source>
</evidence>
<keyword evidence="3 7" id="KW-0547">Nucleotide-binding</keyword>
<comment type="caution">
    <text evidence="8">The sequence shown here is derived from an EMBL/GenBank/DDBJ whole genome shotgun (WGS) entry which is preliminary data.</text>
</comment>
<evidence type="ECO:0000256" key="2">
    <source>
        <dbReference type="ARBA" id="ARBA00022679"/>
    </source>
</evidence>
<organism evidence="8 9">
    <name type="scientific">Liquorilactobacillus uvarum DSM 19971</name>
    <dbReference type="NCBI Taxonomy" id="1423812"/>
    <lineage>
        <taxon>Bacteria</taxon>
        <taxon>Bacillati</taxon>
        <taxon>Bacillota</taxon>
        <taxon>Bacilli</taxon>
        <taxon>Lactobacillales</taxon>
        <taxon>Lactobacillaceae</taxon>
        <taxon>Liquorilactobacillus</taxon>
    </lineage>
</organism>
<keyword evidence="6 7" id="KW-0057">Aromatic amino acid biosynthesis</keyword>
<dbReference type="Proteomes" id="UP000051155">
    <property type="component" value="Unassembled WGS sequence"/>
</dbReference>
<dbReference type="OrthoDB" id="9800332at2"/>
<reference evidence="8 9" key="1">
    <citation type="journal article" date="2015" name="Genome Announc.">
        <title>Expanding the biotechnology potential of lactobacilli through comparative genomics of 213 strains and associated genera.</title>
        <authorList>
            <person name="Sun Z."/>
            <person name="Harris H.M."/>
            <person name="McCann A."/>
            <person name="Guo C."/>
            <person name="Argimon S."/>
            <person name="Zhang W."/>
            <person name="Yang X."/>
            <person name="Jeffery I.B."/>
            <person name="Cooney J.C."/>
            <person name="Kagawa T.F."/>
            <person name="Liu W."/>
            <person name="Song Y."/>
            <person name="Salvetti E."/>
            <person name="Wrobel A."/>
            <person name="Rasinkangas P."/>
            <person name="Parkhill J."/>
            <person name="Rea M.C."/>
            <person name="O'Sullivan O."/>
            <person name="Ritari J."/>
            <person name="Douillard F.P."/>
            <person name="Paul Ross R."/>
            <person name="Yang R."/>
            <person name="Briner A.E."/>
            <person name="Felis G.E."/>
            <person name="de Vos W.M."/>
            <person name="Barrangou R."/>
            <person name="Klaenhammer T.R."/>
            <person name="Caufield P.W."/>
            <person name="Cui Y."/>
            <person name="Zhang H."/>
            <person name="O'Toole P.W."/>
        </authorList>
    </citation>
    <scope>NUCLEOTIDE SEQUENCE [LARGE SCALE GENOMIC DNA]</scope>
    <source>
        <strain evidence="8 9">DSM 19971</strain>
    </source>
</reference>
<keyword evidence="9" id="KW-1185">Reference proteome</keyword>
<dbReference type="PANTHER" id="PTHR21087:SF16">
    <property type="entry name" value="SHIKIMATE KINASE 1, CHLOROPLASTIC"/>
    <property type="match status" value="1"/>
</dbReference>
<dbReference type="GO" id="GO:0004765">
    <property type="term" value="F:shikimate kinase activity"/>
    <property type="evidence" value="ECO:0007669"/>
    <property type="project" value="UniProtKB-UniRule"/>
</dbReference>
<dbReference type="Pfam" id="PF01202">
    <property type="entry name" value="SKI"/>
    <property type="match status" value="1"/>
</dbReference>
<evidence type="ECO:0000313" key="8">
    <source>
        <dbReference type="EMBL" id="KRL37404.1"/>
    </source>
</evidence>
<gene>
    <name evidence="7" type="primary">aroK</name>
    <name evidence="8" type="ORF">FD20_GL000436</name>
</gene>
<feature type="binding site" evidence="7">
    <location>
        <position position="14"/>
    </location>
    <ligand>
        <name>Mg(2+)</name>
        <dbReference type="ChEBI" id="CHEBI:18420"/>
    </ligand>
</feature>
<dbReference type="Gene3D" id="3.40.50.300">
    <property type="entry name" value="P-loop containing nucleotide triphosphate hydrolases"/>
    <property type="match status" value="1"/>
</dbReference>
<keyword evidence="2 7" id="KW-0808">Transferase</keyword>
<feature type="binding site" evidence="7">
    <location>
        <position position="134"/>
    </location>
    <ligand>
        <name>substrate</name>
    </ligand>
</feature>
<feature type="binding site" evidence="7">
    <location>
        <begin position="10"/>
        <end position="15"/>
    </location>
    <ligand>
        <name>ATP</name>
        <dbReference type="ChEBI" id="CHEBI:30616"/>
    </ligand>
</feature>
<comment type="similarity">
    <text evidence="7">Belongs to the shikimate kinase family.</text>
</comment>
<dbReference type="HAMAP" id="MF_00109">
    <property type="entry name" value="Shikimate_kinase"/>
    <property type="match status" value="1"/>
</dbReference>
<feature type="binding site" evidence="7">
    <location>
        <position position="32"/>
    </location>
    <ligand>
        <name>substrate</name>
    </ligand>
</feature>
<name>A0A0R1PYR1_9LACO</name>
<feature type="binding site" evidence="7">
    <location>
        <position position="116"/>
    </location>
    <ligand>
        <name>ATP</name>
        <dbReference type="ChEBI" id="CHEBI:30616"/>
    </ligand>
</feature>
<keyword evidence="5 7" id="KW-0067">ATP-binding</keyword>
<dbReference type="GO" id="GO:0000287">
    <property type="term" value="F:magnesium ion binding"/>
    <property type="evidence" value="ECO:0007669"/>
    <property type="project" value="UniProtKB-UniRule"/>
</dbReference>
<dbReference type="PANTHER" id="PTHR21087">
    <property type="entry name" value="SHIKIMATE KINASE"/>
    <property type="match status" value="1"/>
</dbReference>
<comment type="cofactor">
    <cofactor evidence="7">
        <name>Mg(2+)</name>
        <dbReference type="ChEBI" id="CHEBI:18420"/>
    </cofactor>
    <text evidence="7">Binds 1 Mg(2+) ion per subunit.</text>
</comment>
<evidence type="ECO:0000313" key="9">
    <source>
        <dbReference type="Proteomes" id="UP000051155"/>
    </source>
</evidence>
<keyword evidence="7" id="KW-0479">Metal-binding</keyword>
<comment type="catalytic activity">
    <reaction evidence="7">
        <text>shikimate + ATP = 3-phosphoshikimate + ADP + H(+)</text>
        <dbReference type="Rhea" id="RHEA:13121"/>
        <dbReference type="ChEBI" id="CHEBI:15378"/>
        <dbReference type="ChEBI" id="CHEBI:30616"/>
        <dbReference type="ChEBI" id="CHEBI:36208"/>
        <dbReference type="ChEBI" id="CHEBI:145989"/>
        <dbReference type="ChEBI" id="CHEBI:456216"/>
        <dbReference type="EC" id="2.7.1.71"/>
    </reaction>
</comment>
<keyword evidence="4 7" id="KW-0418">Kinase</keyword>
<sequence>MKAILIGFMGSGKTTVGKLLAKQLRLPHIDLDDQITVVAGTAIKDIFSQHGEHYFRQLEHEVLLDTISQDGVLSTGGGTPVQAENLKALKKAEIPVILLEAAADTILERVSGDSQRPLVNSLNKTDLVSLKKHRQPQYHACADLTIKTDGSSPEEIVTQILNYLDNRNN</sequence>
<proteinExistence type="inferred from homology"/>
<dbReference type="GO" id="GO:0005829">
    <property type="term" value="C:cytosol"/>
    <property type="evidence" value="ECO:0007669"/>
    <property type="project" value="TreeGrafter"/>
</dbReference>
<dbReference type="SUPFAM" id="SSF52540">
    <property type="entry name" value="P-loop containing nucleoside triphosphate hydrolases"/>
    <property type="match status" value="1"/>
</dbReference>
<evidence type="ECO:0000256" key="5">
    <source>
        <dbReference type="ARBA" id="ARBA00022840"/>
    </source>
</evidence>
<keyword evidence="1 7" id="KW-0028">Amino-acid biosynthesis</keyword>
<comment type="pathway">
    <text evidence="7">Metabolic intermediate biosynthesis; chorismate biosynthesis; chorismate from D-erythrose 4-phosphate and phosphoenolpyruvate: step 5/7.</text>
</comment>
<dbReference type="RefSeq" id="WP_057737188.1">
    <property type="nucleotide sequence ID" value="NZ_AZEG01000012.1"/>
</dbReference>
<dbReference type="STRING" id="1423812.FD20_GL000436"/>
<dbReference type="PRINTS" id="PR01100">
    <property type="entry name" value="SHIKIMTKNASE"/>
</dbReference>
<comment type="caution">
    <text evidence="7">Lacks conserved residue(s) required for the propagation of feature annotation.</text>
</comment>
<dbReference type="GO" id="GO:0005524">
    <property type="term" value="F:ATP binding"/>
    <property type="evidence" value="ECO:0007669"/>
    <property type="project" value="UniProtKB-UniRule"/>
</dbReference>
<dbReference type="GO" id="GO:0009073">
    <property type="term" value="P:aromatic amino acid family biosynthetic process"/>
    <property type="evidence" value="ECO:0007669"/>
    <property type="project" value="UniProtKB-KW"/>
</dbReference>
<dbReference type="AlphaFoldDB" id="A0A0R1PYR1"/>
<dbReference type="EC" id="2.7.1.71" evidence="7"/>